<sequence>MVSQRRQGWGLLGLFVAGLAGAASTPQELDRATNTAALAVDGVIRSCPAPVRSAAPSALCVATDLDMTGTRRALSAASSGLKFYGAWRSDSDGGRVYNWIRTPGGYVNVGVLPDTEKLSRTLVILTLSSSAAANAAPANSPAATAPVKPPAKAPVTAAPATPAPQPAATAPAAASAAAKAPSTLPPFRRTLRLSNPRMNGEDIRALQNRLMDVSRIPRGKGGDGWYGPVTEANVLVFQAANGLPVTGVVDTVTWNTLFSQGARYFDARVAEQRAKERQNR</sequence>
<evidence type="ECO:0000313" key="4">
    <source>
        <dbReference type="EMBL" id="SEJ12279.1"/>
    </source>
</evidence>
<reference evidence="5" key="1">
    <citation type="submission" date="2016-10" db="EMBL/GenBank/DDBJ databases">
        <authorList>
            <person name="Varghese N."/>
            <person name="Submissions S."/>
        </authorList>
    </citation>
    <scope>NUCLEOTIDE SEQUENCE [LARGE SCALE GENOMIC DNA]</scope>
    <source>
        <strain evidence="5">CGMCC 1.10218</strain>
    </source>
</reference>
<feature type="domain" description="Peptidoglycan binding-like" evidence="3">
    <location>
        <begin position="199"/>
        <end position="257"/>
    </location>
</feature>
<dbReference type="Gene3D" id="1.10.101.10">
    <property type="entry name" value="PGBD-like superfamily/PGBD"/>
    <property type="match status" value="1"/>
</dbReference>
<feature type="region of interest" description="Disordered" evidence="1">
    <location>
        <begin position="135"/>
        <end position="194"/>
    </location>
</feature>
<keyword evidence="2" id="KW-0732">Signal</keyword>
<dbReference type="EMBL" id="FNZA01000004">
    <property type="protein sequence ID" value="SEJ12279.1"/>
    <property type="molecule type" value="Genomic_DNA"/>
</dbReference>
<feature type="chain" id="PRO_5011708660" evidence="2">
    <location>
        <begin position="23"/>
        <end position="280"/>
    </location>
</feature>
<dbReference type="STRING" id="856736.SAMN04488058_10465"/>
<name>A0A1H6W5M3_9DEIO</name>
<dbReference type="AlphaFoldDB" id="A0A1H6W5M3"/>
<dbReference type="InterPro" id="IPR002477">
    <property type="entry name" value="Peptidoglycan-bd-like"/>
</dbReference>
<dbReference type="SUPFAM" id="SSF47090">
    <property type="entry name" value="PGBD-like"/>
    <property type="match status" value="1"/>
</dbReference>
<accession>A0A1H6W5M3</accession>
<dbReference type="Proteomes" id="UP000199223">
    <property type="component" value="Unassembled WGS sequence"/>
</dbReference>
<dbReference type="RefSeq" id="WP_092263841.1">
    <property type="nucleotide sequence ID" value="NZ_FNZA01000004.1"/>
</dbReference>
<dbReference type="OrthoDB" id="1859318at2"/>
<feature type="compositionally biased region" description="Low complexity" evidence="1">
    <location>
        <begin position="135"/>
        <end position="146"/>
    </location>
</feature>
<evidence type="ECO:0000256" key="1">
    <source>
        <dbReference type="SAM" id="MobiDB-lite"/>
    </source>
</evidence>
<dbReference type="Pfam" id="PF01471">
    <property type="entry name" value="PG_binding_1"/>
    <property type="match status" value="1"/>
</dbReference>
<proteinExistence type="predicted"/>
<organism evidence="4 5">
    <name type="scientific">Deinococcus reticulitermitis</name>
    <dbReference type="NCBI Taxonomy" id="856736"/>
    <lineage>
        <taxon>Bacteria</taxon>
        <taxon>Thermotogati</taxon>
        <taxon>Deinococcota</taxon>
        <taxon>Deinococci</taxon>
        <taxon>Deinococcales</taxon>
        <taxon>Deinococcaceae</taxon>
        <taxon>Deinococcus</taxon>
    </lineage>
</organism>
<feature type="signal peptide" evidence="2">
    <location>
        <begin position="1"/>
        <end position="22"/>
    </location>
</feature>
<evidence type="ECO:0000313" key="5">
    <source>
        <dbReference type="Proteomes" id="UP000199223"/>
    </source>
</evidence>
<keyword evidence="5" id="KW-1185">Reference proteome</keyword>
<dbReference type="InterPro" id="IPR036365">
    <property type="entry name" value="PGBD-like_sf"/>
</dbReference>
<evidence type="ECO:0000259" key="3">
    <source>
        <dbReference type="Pfam" id="PF01471"/>
    </source>
</evidence>
<feature type="compositionally biased region" description="Low complexity" evidence="1">
    <location>
        <begin position="153"/>
        <end position="186"/>
    </location>
</feature>
<evidence type="ECO:0000256" key="2">
    <source>
        <dbReference type="SAM" id="SignalP"/>
    </source>
</evidence>
<dbReference type="InterPro" id="IPR036366">
    <property type="entry name" value="PGBDSf"/>
</dbReference>
<protein>
    <submittedName>
        <fullName evidence="4">Putative peptidoglycan binding domain-containing protein</fullName>
    </submittedName>
</protein>
<gene>
    <name evidence="4" type="ORF">SAMN04488058_10465</name>
</gene>